<organism evidence="3 4">
    <name type="scientific">Trichobilharzia regenti</name>
    <name type="common">Nasal bird schistosome</name>
    <dbReference type="NCBI Taxonomy" id="157069"/>
    <lineage>
        <taxon>Eukaryota</taxon>
        <taxon>Metazoa</taxon>
        <taxon>Spiralia</taxon>
        <taxon>Lophotrochozoa</taxon>
        <taxon>Platyhelminthes</taxon>
        <taxon>Trematoda</taxon>
        <taxon>Digenea</taxon>
        <taxon>Strigeidida</taxon>
        <taxon>Schistosomatoidea</taxon>
        <taxon>Schistosomatidae</taxon>
        <taxon>Trichobilharzia</taxon>
    </lineage>
</organism>
<name>A0AA85J3R5_TRIRE</name>
<feature type="compositionally biased region" description="Basic and acidic residues" evidence="1">
    <location>
        <begin position="52"/>
        <end position="68"/>
    </location>
</feature>
<dbReference type="InterPro" id="IPR026622">
    <property type="entry name" value="Mxra7"/>
</dbReference>
<evidence type="ECO:0000259" key="2">
    <source>
        <dbReference type="Pfam" id="PF25473"/>
    </source>
</evidence>
<accession>A0AA85J3R5</accession>
<protein>
    <recommendedName>
        <fullName evidence="2">Matrix-remodeling-associated protein 7 helical domain-containing protein</fullName>
    </recommendedName>
</protein>
<dbReference type="InterPro" id="IPR057534">
    <property type="entry name" value="MXRA7_helical"/>
</dbReference>
<dbReference type="WBParaSite" id="TREG1_128590.1">
    <property type="protein sequence ID" value="TREG1_128590.1"/>
    <property type="gene ID" value="TREG1_128590"/>
</dbReference>
<keyword evidence="3" id="KW-1185">Reference proteome</keyword>
<dbReference type="PANTHER" id="PTHR21845:SF2">
    <property type="entry name" value="MATRIX-REMODELING-ASSOCIATED PROTEIN 7"/>
    <property type="match status" value="1"/>
</dbReference>
<reference evidence="3" key="1">
    <citation type="submission" date="2022-06" db="EMBL/GenBank/DDBJ databases">
        <authorList>
            <person name="Berger JAMES D."/>
            <person name="Berger JAMES D."/>
        </authorList>
    </citation>
    <scope>NUCLEOTIDE SEQUENCE [LARGE SCALE GENOMIC DNA]</scope>
</reference>
<reference evidence="4" key="2">
    <citation type="submission" date="2023-11" db="UniProtKB">
        <authorList>
            <consortium name="WormBaseParasite"/>
        </authorList>
    </citation>
    <scope>IDENTIFICATION</scope>
</reference>
<dbReference type="AlphaFoldDB" id="A0AA85J3R5"/>
<sequence>MSGHGRKPVKLPSFVNSHEELEKLFASCPFMSVLLSQPNMKDQKPVKQVKKVSKDEKITKKSNDKDSTAVESNDNSIEKEISTKSNETTEEVKQTKDTCNNDNPRNAEIIKQQNELNIEQYSVKIVQDNASNNILNLLKKLQLNEQFKTLTIDEQNEENEIRQKQLNKLYCLIQSNPEHYGELSIQDINEQMSHFYL</sequence>
<dbReference type="Proteomes" id="UP000050795">
    <property type="component" value="Unassembled WGS sequence"/>
</dbReference>
<evidence type="ECO:0000313" key="3">
    <source>
        <dbReference type="Proteomes" id="UP000050795"/>
    </source>
</evidence>
<proteinExistence type="predicted"/>
<dbReference type="Pfam" id="PF25473">
    <property type="entry name" value="MXRA7_helical"/>
    <property type="match status" value="1"/>
</dbReference>
<evidence type="ECO:0000313" key="4">
    <source>
        <dbReference type="WBParaSite" id="TREG1_128590.1"/>
    </source>
</evidence>
<feature type="domain" description="Matrix-remodeling-associated protein 7 helical" evidence="2">
    <location>
        <begin position="139"/>
        <end position="196"/>
    </location>
</feature>
<evidence type="ECO:0000256" key="1">
    <source>
        <dbReference type="SAM" id="MobiDB-lite"/>
    </source>
</evidence>
<dbReference type="PANTHER" id="PTHR21845">
    <property type="entry name" value="TRANSMEMBRANE ANCHOR PROTEIN 1"/>
    <property type="match status" value="1"/>
</dbReference>
<feature type="region of interest" description="Disordered" evidence="1">
    <location>
        <begin position="40"/>
        <end position="105"/>
    </location>
</feature>